<name>Q082T8_SHEFN</name>
<dbReference type="EMBL" id="CP000447">
    <property type="protein sequence ID" value="ABI71727.1"/>
    <property type="molecule type" value="Genomic_DNA"/>
</dbReference>
<evidence type="ECO:0008006" key="3">
    <source>
        <dbReference type="Google" id="ProtNLM"/>
    </source>
</evidence>
<dbReference type="GeneID" id="41837246"/>
<dbReference type="RefSeq" id="WP_011637343.1">
    <property type="nucleotide sequence ID" value="NC_008345.1"/>
</dbReference>
<dbReference type="KEGG" id="sfr:Sfri_1880"/>
<dbReference type="OrthoDB" id="547680at2"/>
<keyword evidence="2" id="KW-1185">Reference proteome</keyword>
<sequence length="319" mass="37023" precursor="true">MGFLLLFSMSVINYCLKRLLIATGMFSFMLSTIGLVAIALAATNHAHAEVIDIVRFHQPHPKEDLRYLYTTELIELSLKKTQPLYGDYRIQQSHNPMARDRVLRQLIKGQTINAFVAATNSEWESKTIPIRIPIFKGLLSYRLLLINAKDQYKFNKIIDAEQLKQLQAGLKPQWTTTLLMQANNFPIVKGNTYKGLFAMLSRGRFDYFPRGINEIFVEFDKNHDQFPNIVIESNLVIYLPSPSYLFISQTHPRLAERISTGLEMMVIDGSFDEIFYRYHSENIKKAKLENRRVINIENTWLPPLTPLSNKSLWYQPDFK</sequence>
<evidence type="ECO:0000313" key="2">
    <source>
        <dbReference type="Proteomes" id="UP000000684"/>
    </source>
</evidence>
<dbReference type="SUPFAM" id="SSF53850">
    <property type="entry name" value="Periplasmic binding protein-like II"/>
    <property type="match status" value="1"/>
</dbReference>
<proteinExistence type="predicted"/>
<evidence type="ECO:0000313" key="1">
    <source>
        <dbReference type="EMBL" id="ABI71727.1"/>
    </source>
</evidence>
<organism evidence="1 2">
    <name type="scientific">Shewanella frigidimarina (strain NCIMB 400)</name>
    <dbReference type="NCBI Taxonomy" id="318167"/>
    <lineage>
        <taxon>Bacteria</taxon>
        <taxon>Pseudomonadati</taxon>
        <taxon>Pseudomonadota</taxon>
        <taxon>Gammaproteobacteria</taxon>
        <taxon>Alteromonadales</taxon>
        <taxon>Shewanellaceae</taxon>
        <taxon>Shewanella</taxon>
    </lineage>
</organism>
<reference evidence="1 2" key="1">
    <citation type="submission" date="2006-08" db="EMBL/GenBank/DDBJ databases">
        <title>Complete sequence of Shewanella frigidimarina NCIMB 400.</title>
        <authorList>
            <consortium name="US DOE Joint Genome Institute"/>
            <person name="Copeland A."/>
            <person name="Lucas S."/>
            <person name="Lapidus A."/>
            <person name="Barry K."/>
            <person name="Detter J.C."/>
            <person name="Glavina del Rio T."/>
            <person name="Hammon N."/>
            <person name="Israni S."/>
            <person name="Dalin E."/>
            <person name="Tice H."/>
            <person name="Pitluck S."/>
            <person name="Fredrickson J.K."/>
            <person name="Kolker E."/>
            <person name="McCuel L.A."/>
            <person name="DiChristina T."/>
            <person name="Nealson K.H."/>
            <person name="Newman D."/>
            <person name="Tiedje J.M."/>
            <person name="Zhou J."/>
            <person name="Romine M.F."/>
            <person name="Culley D.E."/>
            <person name="Serres M."/>
            <person name="Chertkov O."/>
            <person name="Brettin T."/>
            <person name="Bruce D."/>
            <person name="Han C."/>
            <person name="Tapia R."/>
            <person name="Gilna P."/>
            <person name="Schmutz J."/>
            <person name="Larimer F."/>
            <person name="Land M."/>
            <person name="Hauser L."/>
            <person name="Kyrpides N."/>
            <person name="Mikhailova N."/>
            <person name="Richardson P."/>
        </authorList>
    </citation>
    <scope>NUCLEOTIDE SEQUENCE [LARGE SCALE GENOMIC DNA]</scope>
    <source>
        <strain evidence="1 2">NCIMB 400</strain>
    </source>
</reference>
<protein>
    <recommendedName>
        <fullName evidence="3">Solute-binding protein family 3/N-terminal domain-containing protein</fullName>
    </recommendedName>
</protein>
<accession>Q082T8</accession>
<dbReference type="STRING" id="318167.Sfri_1880"/>
<gene>
    <name evidence="1" type="ordered locus">Sfri_1880</name>
</gene>
<dbReference type="HOGENOM" id="CLU_066015_1_0_6"/>
<dbReference type="Proteomes" id="UP000000684">
    <property type="component" value="Chromosome"/>
</dbReference>
<dbReference type="AlphaFoldDB" id="Q082T8"/>
<dbReference type="eggNOG" id="COG0834">
    <property type="taxonomic scope" value="Bacteria"/>
</dbReference>